<dbReference type="SUPFAM" id="SSF48452">
    <property type="entry name" value="TPR-like"/>
    <property type="match status" value="1"/>
</dbReference>
<comment type="caution">
    <text evidence="1">The sequence shown here is derived from an EMBL/GenBank/DDBJ whole genome shotgun (WGS) entry which is preliminary data.</text>
</comment>
<name>A0A5J4S098_9ZZZZ</name>
<accession>A0A5J4S098</accession>
<evidence type="ECO:0000313" key="1">
    <source>
        <dbReference type="EMBL" id="KAA6339112.1"/>
    </source>
</evidence>
<protein>
    <submittedName>
        <fullName evidence="1">Uncharacterized protein</fullName>
    </submittedName>
</protein>
<proteinExistence type="predicted"/>
<dbReference type="EMBL" id="SNRY01000563">
    <property type="protein sequence ID" value="KAA6339112.1"/>
    <property type="molecule type" value="Genomic_DNA"/>
</dbReference>
<dbReference type="Gene3D" id="1.25.40.390">
    <property type="match status" value="1"/>
</dbReference>
<dbReference type="AlphaFoldDB" id="A0A5J4S098"/>
<gene>
    <name evidence="1" type="ORF">EZS27_012928</name>
</gene>
<reference evidence="1" key="1">
    <citation type="submission" date="2019-03" db="EMBL/GenBank/DDBJ databases">
        <title>Single cell metagenomics reveals metabolic interactions within the superorganism composed of flagellate Streblomastix strix and complex community of Bacteroidetes bacteria on its surface.</title>
        <authorList>
            <person name="Treitli S.C."/>
            <person name="Kolisko M."/>
            <person name="Husnik F."/>
            <person name="Keeling P."/>
            <person name="Hampl V."/>
        </authorList>
    </citation>
    <scope>NUCLEOTIDE SEQUENCE</scope>
    <source>
        <strain evidence="1">STM</strain>
    </source>
</reference>
<sequence>MIQKYKFKLCAIIAVYLGLASCVDLDQTPMTSLPGEVYFENETQLQTYVDNLYAPRTGNNTFDQIFDAHGTWSYGTFGIDGNTDNMATVSADNIWIPANYKVTQGGGDWSFTYIYKCNYFFNFVLPKYEAKIITGSVANINHLVGEVYFLRAYEYFKKLQKLGDFPIVTEILPDDMTALTEASKRQPRTEVAHFILRFKMNHLFCNIKPVVIVSLKHRAVVYFYIRNNWFYVFRESRKNVRGCENGNPFIPSKKQFTRFIFIIRIR</sequence>
<dbReference type="InterPro" id="IPR011990">
    <property type="entry name" value="TPR-like_helical_dom_sf"/>
</dbReference>
<dbReference type="PROSITE" id="PS51257">
    <property type="entry name" value="PROKAR_LIPOPROTEIN"/>
    <property type="match status" value="1"/>
</dbReference>
<organism evidence="1">
    <name type="scientific">termite gut metagenome</name>
    <dbReference type="NCBI Taxonomy" id="433724"/>
    <lineage>
        <taxon>unclassified sequences</taxon>
        <taxon>metagenomes</taxon>
        <taxon>organismal metagenomes</taxon>
    </lineage>
</organism>